<dbReference type="FunFam" id="3.40.50.1010:FF:000022">
    <property type="entry name" value="DNA repair protein complementing XP-G cells homolog"/>
    <property type="match status" value="1"/>
</dbReference>
<feature type="region of interest" description="Disordered" evidence="15">
    <location>
        <begin position="459"/>
        <end position="480"/>
    </location>
</feature>
<evidence type="ECO:0000259" key="17">
    <source>
        <dbReference type="SMART" id="SM00485"/>
    </source>
</evidence>
<feature type="non-terminal residue" evidence="18">
    <location>
        <position position="1136"/>
    </location>
</feature>
<keyword evidence="5" id="KW-0158">Chromosome</keyword>
<feature type="domain" description="XPG N-terminal" evidence="17">
    <location>
        <begin position="1"/>
        <end position="98"/>
    </location>
</feature>
<dbReference type="PRINTS" id="PR00066">
    <property type="entry name" value="XRODRMPGMNTG"/>
</dbReference>
<name>A0A7L2UX95_BALRX</name>
<dbReference type="FunFam" id="3.40.50.1010:FF:000023">
    <property type="entry name" value="DNA repair protein complementing XP-G cells"/>
    <property type="match status" value="1"/>
</dbReference>
<feature type="region of interest" description="Disordered" evidence="15">
    <location>
        <begin position="588"/>
        <end position="677"/>
    </location>
</feature>
<evidence type="ECO:0000256" key="10">
    <source>
        <dbReference type="ARBA" id="ARBA00022801"/>
    </source>
</evidence>
<dbReference type="FunFam" id="1.10.150.20:FF:000037">
    <property type="entry name" value="DNA repair protein complementing XP-G cells homolog"/>
    <property type="match status" value="1"/>
</dbReference>
<keyword evidence="12" id="KW-0238">DNA-binding</keyword>
<dbReference type="Pfam" id="PF00752">
    <property type="entry name" value="XPG_N"/>
    <property type="match status" value="1"/>
</dbReference>
<feature type="compositionally biased region" description="Basic and acidic residues" evidence="15">
    <location>
        <begin position="668"/>
        <end position="677"/>
    </location>
</feature>
<feature type="compositionally biased region" description="Basic residues" evidence="15">
    <location>
        <begin position="1121"/>
        <end position="1136"/>
    </location>
</feature>
<accession>A0A7L2UX95</accession>
<dbReference type="InterPro" id="IPR036279">
    <property type="entry name" value="5-3_exonuclease_C_sf"/>
</dbReference>
<dbReference type="InterPro" id="IPR029060">
    <property type="entry name" value="PIN-like_dom_sf"/>
</dbReference>
<comment type="caution">
    <text evidence="18">The sequence shown here is derived from an EMBL/GenBank/DDBJ whole genome shotgun (WGS) entry which is preliminary data.</text>
</comment>
<keyword evidence="13" id="KW-0234">DNA repair</keyword>
<evidence type="ECO:0000256" key="7">
    <source>
        <dbReference type="ARBA" id="ARBA00022723"/>
    </source>
</evidence>
<dbReference type="Proteomes" id="UP000528411">
    <property type="component" value="Unassembled WGS sequence"/>
</dbReference>
<keyword evidence="6" id="KW-0540">Nuclease</keyword>
<dbReference type="OrthoDB" id="31113at2759"/>
<dbReference type="SUPFAM" id="SSF88723">
    <property type="entry name" value="PIN domain-like"/>
    <property type="match status" value="1"/>
</dbReference>
<dbReference type="GO" id="GO:0006289">
    <property type="term" value="P:nucleotide-excision repair"/>
    <property type="evidence" value="ECO:0007669"/>
    <property type="project" value="InterPro"/>
</dbReference>
<evidence type="ECO:0000256" key="14">
    <source>
        <dbReference type="ARBA" id="ARBA00023242"/>
    </source>
</evidence>
<evidence type="ECO:0000256" key="3">
    <source>
        <dbReference type="ARBA" id="ARBA00004286"/>
    </source>
</evidence>
<evidence type="ECO:0000313" key="18">
    <source>
        <dbReference type="EMBL" id="NXS50334.1"/>
    </source>
</evidence>
<dbReference type="GO" id="GO:0016788">
    <property type="term" value="F:hydrolase activity, acting on ester bonds"/>
    <property type="evidence" value="ECO:0007669"/>
    <property type="project" value="InterPro"/>
</dbReference>
<dbReference type="GO" id="GO:0046872">
    <property type="term" value="F:metal ion binding"/>
    <property type="evidence" value="ECO:0007669"/>
    <property type="project" value="UniProtKB-KW"/>
</dbReference>
<evidence type="ECO:0000256" key="15">
    <source>
        <dbReference type="SAM" id="MobiDB-lite"/>
    </source>
</evidence>
<dbReference type="EMBL" id="VYZW01062822">
    <property type="protein sequence ID" value="NXS50334.1"/>
    <property type="molecule type" value="Genomic_DNA"/>
</dbReference>
<dbReference type="PANTHER" id="PTHR16171:SF11">
    <property type="entry name" value="DNA EXCISION REPAIR PROTEIN ERCC-5"/>
    <property type="match status" value="1"/>
</dbReference>
<dbReference type="Gene3D" id="1.10.150.20">
    <property type="entry name" value="5' to 3' exonuclease, C-terminal subdomain"/>
    <property type="match status" value="1"/>
</dbReference>
<dbReference type="InterPro" id="IPR008918">
    <property type="entry name" value="HhH2"/>
</dbReference>
<comment type="similarity">
    <text evidence="4">Belongs to the XPG/RAD2 endonuclease family. XPG subfamily.</text>
</comment>
<dbReference type="InterPro" id="IPR006085">
    <property type="entry name" value="XPG_DNA_repair_N"/>
</dbReference>
<gene>
    <name evidence="18" type="primary">Ercc5</name>
    <name evidence="18" type="ORF">BALREX_R00696</name>
</gene>
<feature type="region of interest" description="Disordered" evidence="15">
    <location>
        <begin position="1027"/>
        <end position="1046"/>
    </location>
</feature>
<evidence type="ECO:0000313" key="19">
    <source>
        <dbReference type="Proteomes" id="UP000528411"/>
    </source>
</evidence>
<keyword evidence="9" id="KW-0227">DNA damage</keyword>
<evidence type="ECO:0000256" key="9">
    <source>
        <dbReference type="ARBA" id="ARBA00022763"/>
    </source>
</evidence>
<evidence type="ECO:0000256" key="4">
    <source>
        <dbReference type="ARBA" id="ARBA00005283"/>
    </source>
</evidence>
<keyword evidence="19" id="KW-1185">Reference proteome</keyword>
<sequence>MGVQGLWKLLECTGRPINPETLEGKILAVDISIWLNQAIKGARDRGGGSIQNAHLLTLFHRLCKLLFFRIRPVFVFDGEAPLLKRQTLAKRRQRKEVAITDSRKTTEKLLKTFLKRQLLITVFFLFLSLRNEALPSITQVRREEIDDMYVLPSLEDEEKNSSEEEEEKEWEVRMSQKKMLQEELCENPHSVDIESEDFNKLPPEIKHEILTDMKEFTKRKRTLFEAMPEGIFKIESSDFSQYQLRGLLKKSNLNRCIENVQKELNQQHSGEIQTQYENEGGFVKEVESRRVVSEDTSHYILIKGIQAKEATSRDLETTAGPSSKMLELTKSNKINESPANTKLMASDKLQTEKDNSVVTAPPSPRTFLAIQAAMVESSSEEELGDEEEGNVSPRTLQAIQQALSDGDKREEIVTVRTDGVLPERSEVKDFLLSSSDEEDQIPEVKEAKKIPTSTIRSSTQVVVQDTESEQKSQELEKNHVTPKDISISRAENYSCIDNMRKGKEDVDKEENASKMDLNSLGDKDINLCTQKPSCSPVQTSIGALIHAETTDLSKNEENLKISESVEEAISHTEENVSEVQKDIRFFPEAKGPEEEREGISQSEDSDSDGIFIEVDTEISNEAELPTKYDEKLGDEPALPEVETDRQDIVTQDLLKESDEVQLANDQNVQREDDGKGAADEWQDVSLEVLEELENDLSAEQNVLQAQKQQQERVAASVTGQMFLESQELLRLFGIPYIEAPMEAEAQCALLDLTDQTSGTITDDSDVWLFGARHVYKNFFSQNKYVEYYQYVDFHNQLGLDRSKLINLAYLLGSDYTEGIPNVGFVTAMEILNEFPGHGLEPLLKFAEWWNEAQKNKKLRPNPHDTKVKKKLRELQLSSGFPNPAVAEAYLKPVVDETRSSFTWGKPDVEQIREYPFTIWHDFSLAFCTFCQDHFGWTRTKIDDILSPVIKQLNLQQTQLRIDSFFRLAQHEKIAIKSQRLRRAVTCLKRKEKEEADEIREATAVMEIELKQHEEGTAGCTNHQAVATEVQSGKRRKRSDSRKEHLYGGGFIGSLHLSETSSDSSVEELENRDLGKSKKRRNVSAMAAADHKETKGCSSSSSEDEELGNVVMVTAKPVFEGRKKKSQSKRGRKKKMS</sequence>
<dbReference type="PANTHER" id="PTHR16171">
    <property type="entry name" value="DNA REPAIR PROTEIN COMPLEMENTING XP-G CELLS-RELATED"/>
    <property type="match status" value="1"/>
</dbReference>
<dbReference type="PRINTS" id="PR00853">
    <property type="entry name" value="XPGRADSUPER"/>
</dbReference>
<dbReference type="Gene3D" id="3.40.50.1010">
    <property type="entry name" value="5'-nuclease"/>
    <property type="match status" value="2"/>
</dbReference>
<evidence type="ECO:0000256" key="11">
    <source>
        <dbReference type="ARBA" id="ARBA00022842"/>
    </source>
</evidence>
<evidence type="ECO:0000256" key="5">
    <source>
        <dbReference type="ARBA" id="ARBA00022454"/>
    </source>
</evidence>
<keyword evidence="14" id="KW-0539">Nucleus</keyword>
<organism evidence="18 19">
    <name type="scientific">Balaeniceps rex</name>
    <name type="common">Shoebill</name>
    <dbReference type="NCBI Taxonomy" id="33584"/>
    <lineage>
        <taxon>Eukaryota</taxon>
        <taxon>Metazoa</taxon>
        <taxon>Chordata</taxon>
        <taxon>Craniata</taxon>
        <taxon>Vertebrata</taxon>
        <taxon>Euteleostomi</taxon>
        <taxon>Archelosauria</taxon>
        <taxon>Archosauria</taxon>
        <taxon>Dinosauria</taxon>
        <taxon>Saurischia</taxon>
        <taxon>Theropoda</taxon>
        <taxon>Coelurosauria</taxon>
        <taxon>Aves</taxon>
        <taxon>Neognathae</taxon>
        <taxon>Neoaves</taxon>
        <taxon>Aequornithes</taxon>
        <taxon>Pelecaniformes</taxon>
        <taxon>Balaenicipitidae</taxon>
        <taxon>Balaeniceps</taxon>
    </lineage>
</organism>
<dbReference type="SMART" id="SM00279">
    <property type="entry name" value="HhH2"/>
    <property type="match status" value="1"/>
</dbReference>
<feature type="domain" description="XPG-I" evidence="16">
    <location>
        <begin position="730"/>
        <end position="799"/>
    </location>
</feature>
<evidence type="ECO:0000256" key="1">
    <source>
        <dbReference type="ARBA" id="ARBA00001946"/>
    </source>
</evidence>
<keyword evidence="11" id="KW-0460">Magnesium</keyword>
<dbReference type="SMART" id="SM00485">
    <property type="entry name" value="XPGN"/>
    <property type="match status" value="1"/>
</dbReference>
<comment type="cofactor">
    <cofactor evidence="1">
        <name>Mg(2+)</name>
        <dbReference type="ChEBI" id="CHEBI:18420"/>
    </cofactor>
</comment>
<dbReference type="SUPFAM" id="SSF47807">
    <property type="entry name" value="5' to 3' exonuclease, C-terminal subdomain"/>
    <property type="match status" value="1"/>
</dbReference>
<evidence type="ECO:0000256" key="13">
    <source>
        <dbReference type="ARBA" id="ARBA00023204"/>
    </source>
</evidence>
<evidence type="ECO:0000256" key="12">
    <source>
        <dbReference type="ARBA" id="ARBA00023125"/>
    </source>
</evidence>
<feature type="compositionally biased region" description="Basic and acidic residues" evidence="15">
    <location>
        <begin position="642"/>
        <end position="658"/>
    </location>
</feature>
<feature type="region of interest" description="Disordered" evidence="15">
    <location>
        <begin position="1057"/>
        <end position="1136"/>
    </location>
</feature>
<comment type="subcellular location">
    <subcellularLocation>
        <location evidence="3">Chromosome</location>
    </subcellularLocation>
    <subcellularLocation>
        <location evidence="2">Nucleus</location>
    </subcellularLocation>
</comment>
<dbReference type="InterPro" id="IPR006084">
    <property type="entry name" value="XPG/Rad2"/>
</dbReference>
<proteinExistence type="inferred from homology"/>
<dbReference type="CDD" id="cd09868">
    <property type="entry name" value="PIN_XPG_RAD2"/>
    <property type="match status" value="2"/>
</dbReference>
<dbReference type="GO" id="GO:0003697">
    <property type="term" value="F:single-stranded DNA binding"/>
    <property type="evidence" value="ECO:0007669"/>
    <property type="project" value="InterPro"/>
</dbReference>
<feature type="compositionally biased region" description="Basic and acidic residues" evidence="15">
    <location>
        <begin position="468"/>
        <end position="480"/>
    </location>
</feature>
<evidence type="ECO:0000256" key="6">
    <source>
        <dbReference type="ARBA" id="ARBA00022722"/>
    </source>
</evidence>
<dbReference type="GO" id="GO:0004520">
    <property type="term" value="F:DNA endonuclease activity"/>
    <property type="evidence" value="ECO:0007669"/>
    <property type="project" value="TreeGrafter"/>
</dbReference>
<dbReference type="GO" id="GO:0005694">
    <property type="term" value="C:chromosome"/>
    <property type="evidence" value="ECO:0007669"/>
    <property type="project" value="UniProtKB-SubCell"/>
</dbReference>
<dbReference type="GO" id="GO:0009411">
    <property type="term" value="P:response to UV"/>
    <property type="evidence" value="ECO:0007669"/>
    <property type="project" value="UniProtKB-ARBA"/>
</dbReference>
<dbReference type="AlphaFoldDB" id="A0A7L2UX95"/>
<evidence type="ECO:0000259" key="16">
    <source>
        <dbReference type="SMART" id="SM00484"/>
    </source>
</evidence>
<feature type="non-terminal residue" evidence="18">
    <location>
        <position position="1"/>
    </location>
</feature>
<keyword evidence="10" id="KW-0378">Hydrolase</keyword>
<reference evidence="18 19" key="1">
    <citation type="submission" date="2019-09" db="EMBL/GenBank/DDBJ databases">
        <title>Bird 10,000 Genomes (B10K) Project - Family phase.</title>
        <authorList>
            <person name="Zhang G."/>
        </authorList>
    </citation>
    <scope>NUCLEOTIDE SEQUENCE [LARGE SCALE GENOMIC DNA]</scope>
    <source>
        <strain evidence="18">B10K-DU-012-56</strain>
    </source>
</reference>
<dbReference type="InterPro" id="IPR001044">
    <property type="entry name" value="XPG/Rad2_eukaryotes"/>
</dbReference>
<dbReference type="InterPro" id="IPR006086">
    <property type="entry name" value="XPG-I_dom"/>
</dbReference>
<feature type="compositionally biased region" description="Basic and acidic residues" evidence="15">
    <location>
        <begin position="624"/>
        <end position="634"/>
    </location>
</feature>
<keyword evidence="8" id="KW-0255">Endonuclease</keyword>
<evidence type="ECO:0000256" key="8">
    <source>
        <dbReference type="ARBA" id="ARBA00022759"/>
    </source>
</evidence>
<dbReference type="CDD" id="cd09904">
    <property type="entry name" value="H3TH_XPG"/>
    <property type="match status" value="1"/>
</dbReference>
<evidence type="ECO:0000256" key="2">
    <source>
        <dbReference type="ARBA" id="ARBA00004123"/>
    </source>
</evidence>
<dbReference type="GO" id="GO:0005634">
    <property type="term" value="C:nucleus"/>
    <property type="evidence" value="ECO:0007669"/>
    <property type="project" value="UniProtKB-SubCell"/>
</dbReference>
<keyword evidence="7" id="KW-0479">Metal-binding</keyword>
<protein>
    <submittedName>
        <fullName evidence="18">ERCC5 protein</fullName>
    </submittedName>
</protein>
<dbReference type="PROSITE" id="PS00841">
    <property type="entry name" value="XPG_1"/>
    <property type="match status" value="1"/>
</dbReference>
<dbReference type="Pfam" id="PF00867">
    <property type="entry name" value="XPG_I"/>
    <property type="match status" value="1"/>
</dbReference>
<dbReference type="PROSITE" id="PS00842">
    <property type="entry name" value="XPG_2"/>
    <property type="match status" value="1"/>
</dbReference>
<dbReference type="InterPro" id="IPR019974">
    <property type="entry name" value="XPG_CS"/>
</dbReference>
<dbReference type="SMART" id="SM00484">
    <property type="entry name" value="XPGI"/>
    <property type="match status" value="1"/>
</dbReference>